<organism evidence="2 3">
    <name type="scientific">Porphyridium purpureum</name>
    <name type="common">Red alga</name>
    <name type="synonym">Porphyridium cruentum</name>
    <dbReference type="NCBI Taxonomy" id="35688"/>
    <lineage>
        <taxon>Eukaryota</taxon>
        <taxon>Rhodophyta</taxon>
        <taxon>Bangiophyceae</taxon>
        <taxon>Porphyridiales</taxon>
        <taxon>Porphyridiaceae</taxon>
        <taxon>Porphyridium</taxon>
    </lineage>
</organism>
<accession>A0A5J4YKL8</accession>
<reference evidence="3" key="1">
    <citation type="journal article" date="2019" name="Nat. Commun.">
        <title>Expansion of phycobilisome linker gene families in mesophilic red algae.</title>
        <authorList>
            <person name="Lee J."/>
            <person name="Kim D."/>
            <person name="Bhattacharya D."/>
            <person name="Yoon H.S."/>
        </authorList>
    </citation>
    <scope>NUCLEOTIDE SEQUENCE [LARGE SCALE GENOMIC DNA]</scope>
    <source>
        <strain evidence="3">CCMP 1328</strain>
    </source>
</reference>
<sequence>MKRAAALGALVGAVVLGMLATCQAYDITFVDLPCTVDSCQGTEHSVEELQASFSEMVDSFISKGVLSDLKASALSELLYSSLQSAQDSGMKCVADQAFTRAVNLVKALAPPTLEEPTGASRLQGYAKRAVHAVMGTKPVSHMTYSECLLYLGGFDNTCDVLSCSFYRNSPQLWTQYVTCCDAYWGSWSDLMCF</sequence>
<dbReference type="AlphaFoldDB" id="A0A5J4YKL8"/>
<keyword evidence="3" id="KW-1185">Reference proteome</keyword>
<comment type="caution">
    <text evidence="2">The sequence shown here is derived from an EMBL/GenBank/DDBJ whole genome shotgun (WGS) entry which is preliminary data.</text>
</comment>
<dbReference type="Proteomes" id="UP000324585">
    <property type="component" value="Unassembled WGS sequence"/>
</dbReference>
<gene>
    <name evidence="2" type="ORF">FVE85_2465</name>
</gene>
<proteinExistence type="predicted"/>
<dbReference type="EMBL" id="VRMN01000013">
    <property type="protein sequence ID" value="KAA8491450.1"/>
    <property type="molecule type" value="Genomic_DNA"/>
</dbReference>
<evidence type="ECO:0000256" key="1">
    <source>
        <dbReference type="SAM" id="SignalP"/>
    </source>
</evidence>
<feature type="chain" id="PRO_5023942381" evidence="1">
    <location>
        <begin position="25"/>
        <end position="193"/>
    </location>
</feature>
<evidence type="ECO:0000313" key="2">
    <source>
        <dbReference type="EMBL" id="KAA8491450.1"/>
    </source>
</evidence>
<evidence type="ECO:0000313" key="3">
    <source>
        <dbReference type="Proteomes" id="UP000324585"/>
    </source>
</evidence>
<feature type="signal peptide" evidence="1">
    <location>
        <begin position="1"/>
        <end position="24"/>
    </location>
</feature>
<protein>
    <submittedName>
        <fullName evidence="2">Uncharacterized protein</fullName>
    </submittedName>
</protein>
<name>A0A5J4YKL8_PORPP</name>
<keyword evidence="1" id="KW-0732">Signal</keyword>